<feature type="binding site" evidence="14">
    <location>
        <position position="167"/>
    </location>
    <ligand>
        <name>FMN</name>
        <dbReference type="ChEBI" id="CHEBI:58210"/>
    </ligand>
</feature>
<dbReference type="InterPro" id="IPR018517">
    <property type="entry name" value="tRNA_hU_synthase_CS"/>
</dbReference>
<dbReference type="OrthoDB" id="9764501at2"/>
<dbReference type="SUPFAM" id="SSF51395">
    <property type="entry name" value="FMN-linked oxidoreductases"/>
    <property type="match status" value="1"/>
</dbReference>
<evidence type="ECO:0000256" key="2">
    <source>
        <dbReference type="ARBA" id="ARBA00002790"/>
    </source>
</evidence>
<dbReference type="Proteomes" id="UP000092884">
    <property type="component" value="Chromosome"/>
</dbReference>
<evidence type="ECO:0000256" key="6">
    <source>
        <dbReference type="ARBA" id="ARBA00022694"/>
    </source>
</evidence>
<name>A0A1B1U589_9HELI</name>
<dbReference type="EMBL" id="CP016503">
    <property type="protein sequence ID" value="ANV97920.1"/>
    <property type="molecule type" value="Genomic_DNA"/>
</dbReference>
<comment type="similarity">
    <text evidence="12">Belongs to the dus family.</text>
</comment>
<evidence type="ECO:0000256" key="13">
    <source>
        <dbReference type="PIRSR" id="PIRSR006621-1"/>
    </source>
</evidence>
<evidence type="ECO:0000256" key="8">
    <source>
        <dbReference type="ARBA" id="ARBA00022884"/>
    </source>
</evidence>
<keyword evidence="14" id="KW-0547">Nucleotide-binding</keyword>
<evidence type="ECO:0000256" key="1">
    <source>
        <dbReference type="ARBA" id="ARBA00001917"/>
    </source>
</evidence>
<keyword evidence="6 12" id="KW-0819">tRNA processing</keyword>
<dbReference type="PROSITE" id="PS01136">
    <property type="entry name" value="UPF0034"/>
    <property type="match status" value="1"/>
</dbReference>
<evidence type="ECO:0000256" key="10">
    <source>
        <dbReference type="ARBA" id="ARBA00048205"/>
    </source>
</evidence>
<evidence type="ECO:0000313" key="16">
    <source>
        <dbReference type="EMBL" id="ANV97920.1"/>
    </source>
</evidence>
<dbReference type="GO" id="GO:0017150">
    <property type="term" value="F:tRNA dihydrouridine synthase activity"/>
    <property type="evidence" value="ECO:0007669"/>
    <property type="project" value="InterPro"/>
</dbReference>
<keyword evidence="17" id="KW-1185">Reference proteome</keyword>
<gene>
    <name evidence="16" type="ORF">BBW65_03495</name>
</gene>
<keyword evidence="7" id="KW-0521">NADP</keyword>
<organism evidence="16 17">
    <name type="scientific">Helicobacter enhydrae</name>
    <dbReference type="NCBI Taxonomy" id="222136"/>
    <lineage>
        <taxon>Bacteria</taxon>
        <taxon>Pseudomonadati</taxon>
        <taxon>Campylobacterota</taxon>
        <taxon>Epsilonproteobacteria</taxon>
        <taxon>Campylobacterales</taxon>
        <taxon>Helicobacteraceae</taxon>
        <taxon>Helicobacter</taxon>
    </lineage>
</organism>
<dbReference type="Pfam" id="PF01207">
    <property type="entry name" value="Dus"/>
    <property type="match status" value="1"/>
</dbReference>
<dbReference type="CDD" id="cd02801">
    <property type="entry name" value="DUS_like_FMN"/>
    <property type="match status" value="1"/>
</dbReference>
<protein>
    <recommendedName>
        <fullName evidence="12">tRNA-dihydrouridine synthase</fullName>
        <ecNumber evidence="12">1.3.1.-</ecNumber>
    </recommendedName>
</protein>
<evidence type="ECO:0000256" key="9">
    <source>
        <dbReference type="ARBA" id="ARBA00023002"/>
    </source>
</evidence>
<evidence type="ECO:0000256" key="3">
    <source>
        <dbReference type="ARBA" id="ARBA00022555"/>
    </source>
</evidence>
<dbReference type="GO" id="GO:0050660">
    <property type="term" value="F:flavin adenine dinucleotide binding"/>
    <property type="evidence" value="ECO:0007669"/>
    <property type="project" value="InterPro"/>
</dbReference>
<evidence type="ECO:0000256" key="5">
    <source>
        <dbReference type="ARBA" id="ARBA00022643"/>
    </source>
</evidence>
<keyword evidence="5 12" id="KW-0288">FMN</keyword>
<reference evidence="17" key="1">
    <citation type="submission" date="2016-07" db="EMBL/GenBank/DDBJ databases">
        <authorList>
            <person name="Florea S."/>
            <person name="Webb J.S."/>
            <person name="Jaromczyk J."/>
            <person name="Schardl C.L."/>
        </authorList>
    </citation>
    <scope>NUCLEOTIDE SEQUENCE [LARGE SCALE GENOMIC DNA]</scope>
    <source>
        <strain evidence="17">MIT 01-6242</strain>
    </source>
</reference>
<dbReference type="AlphaFoldDB" id="A0A1B1U589"/>
<evidence type="ECO:0000256" key="11">
    <source>
        <dbReference type="ARBA" id="ARBA00048802"/>
    </source>
</evidence>
<dbReference type="InterPro" id="IPR001269">
    <property type="entry name" value="DUS_fam"/>
</dbReference>
<keyword evidence="8" id="KW-0694">RNA-binding</keyword>
<dbReference type="PANTHER" id="PTHR45846:SF1">
    <property type="entry name" value="TRNA-DIHYDROURIDINE(47) SYNTHASE [NAD(P)(+)]-LIKE"/>
    <property type="match status" value="1"/>
</dbReference>
<keyword evidence="9 12" id="KW-0560">Oxidoreductase</keyword>
<comment type="function">
    <text evidence="2 12">Catalyzes the synthesis of 5,6-dihydrouridine (D), a modified base found in the D-loop of most tRNAs, via the reduction of the C5-C6 double bond in target uridines.</text>
</comment>
<dbReference type="GO" id="GO:0000049">
    <property type="term" value="F:tRNA binding"/>
    <property type="evidence" value="ECO:0007669"/>
    <property type="project" value="UniProtKB-KW"/>
</dbReference>
<dbReference type="InterPro" id="IPR013785">
    <property type="entry name" value="Aldolase_TIM"/>
</dbReference>
<keyword evidence="4 12" id="KW-0285">Flavoprotein</keyword>
<feature type="binding site" evidence="14">
    <location>
        <position position="139"/>
    </location>
    <ligand>
        <name>FMN</name>
        <dbReference type="ChEBI" id="CHEBI:58210"/>
    </ligand>
</feature>
<accession>A0A1B1U589</accession>
<evidence type="ECO:0000256" key="7">
    <source>
        <dbReference type="ARBA" id="ARBA00022857"/>
    </source>
</evidence>
<dbReference type="InterPro" id="IPR024036">
    <property type="entry name" value="tRNA-dHydroUridine_Synthase_C"/>
</dbReference>
<feature type="active site" description="Proton donor" evidence="13">
    <location>
        <position position="99"/>
    </location>
</feature>
<keyword evidence="3" id="KW-0820">tRNA-binding</keyword>
<evidence type="ECO:0000259" key="15">
    <source>
        <dbReference type="Pfam" id="PF01207"/>
    </source>
</evidence>
<dbReference type="PIRSF" id="PIRSF006621">
    <property type="entry name" value="Dus"/>
    <property type="match status" value="1"/>
</dbReference>
<dbReference type="PANTHER" id="PTHR45846">
    <property type="entry name" value="TRNA-DIHYDROURIDINE(47) SYNTHASE [NAD(P)(+)]-LIKE"/>
    <property type="match status" value="1"/>
</dbReference>
<comment type="cofactor">
    <cofactor evidence="1 12 14">
        <name>FMN</name>
        <dbReference type="ChEBI" id="CHEBI:58210"/>
    </cofactor>
</comment>
<dbReference type="Gene3D" id="3.20.20.70">
    <property type="entry name" value="Aldolase class I"/>
    <property type="match status" value="1"/>
</dbReference>
<comment type="catalytic activity">
    <reaction evidence="10">
        <text>a 5,6-dihydrouridine in tRNA + NADP(+) = a uridine in tRNA + NADPH + H(+)</text>
        <dbReference type="Rhea" id="RHEA:23624"/>
        <dbReference type="Rhea" id="RHEA-COMP:13339"/>
        <dbReference type="Rhea" id="RHEA-COMP:13887"/>
        <dbReference type="ChEBI" id="CHEBI:15378"/>
        <dbReference type="ChEBI" id="CHEBI:57783"/>
        <dbReference type="ChEBI" id="CHEBI:58349"/>
        <dbReference type="ChEBI" id="CHEBI:65315"/>
        <dbReference type="ChEBI" id="CHEBI:74443"/>
    </reaction>
</comment>
<evidence type="ECO:0000313" key="17">
    <source>
        <dbReference type="Proteomes" id="UP000092884"/>
    </source>
</evidence>
<dbReference type="InterPro" id="IPR035587">
    <property type="entry name" value="DUS-like_FMN-bd"/>
</dbReference>
<feature type="binding site" evidence="14">
    <location>
        <position position="68"/>
    </location>
    <ligand>
        <name>FMN</name>
        <dbReference type="ChEBI" id="CHEBI:58210"/>
    </ligand>
</feature>
<dbReference type="Gene3D" id="1.10.1200.80">
    <property type="entry name" value="Putative flavin oxidoreducatase, domain 2"/>
    <property type="match status" value="1"/>
</dbReference>
<evidence type="ECO:0000256" key="4">
    <source>
        <dbReference type="ARBA" id="ARBA00022630"/>
    </source>
</evidence>
<proteinExistence type="inferred from homology"/>
<feature type="binding site" evidence="14">
    <location>
        <begin position="223"/>
        <end position="224"/>
    </location>
    <ligand>
        <name>FMN</name>
        <dbReference type="ChEBI" id="CHEBI:58210"/>
    </ligand>
</feature>
<evidence type="ECO:0000256" key="12">
    <source>
        <dbReference type="PIRNR" id="PIRNR006621"/>
    </source>
</evidence>
<dbReference type="EC" id="1.3.1.-" evidence="12"/>
<evidence type="ECO:0000256" key="14">
    <source>
        <dbReference type="PIRSR" id="PIRSR006621-2"/>
    </source>
</evidence>
<sequence length="328" mass="36662">MAKLHFDNLLILAPLAGFTDLPFRSVVKKFGVDLTVSEMISSHALAYQSAKTLKMIQKSPFETPYSVQISGSKLEVLEKAVALLNQTDGIDVIDFNCGCPAPKVSNHGNGSGLLKNLDQMVSCLRLIKDKSNKAYSSVKVRLGYDRKIPIEIAHAINDSGVDFCVIHGRTRSDGYKKERIDYESIRQMKQIIKVPVIANGEITTPAQAKAVREYTGANGVMIGRAALNNPWIFWQIKNQTQELPNLLKQDLVLQHFDLMLEFYGEYGCVMFRKNLHAYAKGEAQASQYRDLVNSLKDPREMRQSIIDFFGSSSIAPIPDIVHLNQKSI</sequence>
<feature type="domain" description="DUS-like FMN-binding" evidence="15">
    <location>
        <begin position="11"/>
        <end position="303"/>
    </location>
</feature>
<dbReference type="STRING" id="222136.BBW65_03495"/>
<comment type="catalytic activity">
    <reaction evidence="11">
        <text>a 5,6-dihydrouridine in tRNA + NAD(+) = a uridine in tRNA + NADH + H(+)</text>
        <dbReference type="Rhea" id="RHEA:54452"/>
        <dbReference type="Rhea" id="RHEA-COMP:13339"/>
        <dbReference type="Rhea" id="RHEA-COMP:13887"/>
        <dbReference type="ChEBI" id="CHEBI:15378"/>
        <dbReference type="ChEBI" id="CHEBI:57540"/>
        <dbReference type="ChEBI" id="CHEBI:57945"/>
        <dbReference type="ChEBI" id="CHEBI:65315"/>
        <dbReference type="ChEBI" id="CHEBI:74443"/>
    </reaction>
</comment>
<dbReference type="KEGG" id="het:BBW65_03495"/>